<sequence length="145" mass="16352">MNRITQLIRTTSLVLLLLPLVSVVSADNMEKETGSESDSLFKNFKLYRTPSSATPSASDRAKNCYALENEISALVPQTYSYKPDFYNDPYQGASVWIGTTLFMPAYAISVYSGIQQYGENTRIVSAEERIDLLRRLKAQNRCFES</sequence>
<dbReference type="EMBL" id="VMRY01000052">
    <property type="protein sequence ID" value="TVT53704.1"/>
    <property type="molecule type" value="Genomic_DNA"/>
</dbReference>
<gene>
    <name evidence="2" type="ORF">FHK82_11490</name>
</gene>
<evidence type="ECO:0000256" key="1">
    <source>
        <dbReference type="SAM" id="SignalP"/>
    </source>
</evidence>
<keyword evidence="1" id="KW-0732">Signal</keyword>
<feature type="signal peptide" evidence="1">
    <location>
        <begin position="1"/>
        <end position="26"/>
    </location>
</feature>
<dbReference type="Proteomes" id="UP000317355">
    <property type="component" value="Unassembled WGS sequence"/>
</dbReference>
<evidence type="ECO:0000313" key="3">
    <source>
        <dbReference type="Proteomes" id="UP000317355"/>
    </source>
</evidence>
<evidence type="ECO:0000313" key="2">
    <source>
        <dbReference type="EMBL" id="TVT53704.1"/>
    </source>
</evidence>
<accession>A0A558CY69</accession>
<feature type="chain" id="PRO_5022029849" evidence="1">
    <location>
        <begin position="27"/>
        <end position="145"/>
    </location>
</feature>
<name>A0A558CY69_9GAMM</name>
<reference evidence="2 3" key="1">
    <citation type="submission" date="2019-07" db="EMBL/GenBank/DDBJ databases">
        <title>The pathways for chlorine oxyanion respiration interact through the shared metabolite chlorate.</title>
        <authorList>
            <person name="Barnum T.P."/>
            <person name="Cheng Y."/>
            <person name="Hill K.A."/>
            <person name="Lucas L.N."/>
            <person name="Carlson H.K."/>
            <person name="Coates J.D."/>
        </authorList>
    </citation>
    <scope>NUCLEOTIDE SEQUENCE [LARGE SCALE GENOMIC DNA]</scope>
    <source>
        <strain evidence="2">BK-3</strain>
    </source>
</reference>
<protein>
    <submittedName>
        <fullName evidence="2">Uncharacterized protein</fullName>
    </submittedName>
</protein>
<proteinExistence type="predicted"/>
<dbReference type="AlphaFoldDB" id="A0A558CY69"/>
<comment type="caution">
    <text evidence="2">The sequence shown here is derived from an EMBL/GenBank/DDBJ whole genome shotgun (WGS) entry which is preliminary data.</text>
</comment>
<organism evidence="2 3">
    <name type="scientific">Sedimenticola thiotaurini</name>
    <dbReference type="NCBI Taxonomy" id="1543721"/>
    <lineage>
        <taxon>Bacteria</taxon>
        <taxon>Pseudomonadati</taxon>
        <taxon>Pseudomonadota</taxon>
        <taxon>Gammaproteobacteria</taxon>
        <taxon>Chromatiales</taxon>
        <taxon>Sedimenticolaceae</taxon>
        <taxon>Sedimenticola</taxon>
    </lineage>
</organism>